<proteinExistence type="predicted"/>
<gene>
    <name evidence="4" type="ORF">HNQ03_000060</name>
</gene>
<dbReference type="Gene3D" id="3.40.390.10">
    <property type="entry name" value="Collagenase (Catalytic Domain)"/>
    <property type="match status" value="1"/>
</dbReference>
<accession>A0A8J8G599</accession>
<feature type="domain" description="Secretion system C-terminal sorting" evidence="3">
    <location>
        <begin position="442"/>
        <end position="510"/>
    </location>
</feature>
<dbReference type="Proteomes" id="UP000610746">
    <property type="component" value="Unassembled WGS sequence"/>
</dbReference>
<name>A0A8J8G599_9FLAO</name>
<keyword evidence="1 2" id="KW-0732">Signal</keyword>
<dbReference type="GO" id="GO:0008237">
    <property type="term" value="F:metallopeptidase activity"/>
    <property type="evidence" value="ECO:0007669"/>
    <property type="project" value="InterPro"/>
</dbReference>
<feature type="signal peptide" evidence="2">
    <location>
        <begin position="1"/>
        <end position="17"/>
    </location>
</feature>
<evidence type="ECO:0000313" key="5">
    <source>
        <dbReference type="Proteomes" id="UP000610746"/>
    </source>
</evidence>
<dbReference type="RefSeq" id="WP_173777638.1">
    <property type="nucleotide sequence ID" value="NZ_JABSNO010000001.1"/>
</dbReference>
<comment type="caution">
    <text evidence="4">The sequence shown here is derived from an EMBL/GenBank/DDBJ whole genome shotgun (WGS) entry which is preliminary data.</text>
</comment>
<protein>
    <recommendedName>
        <fullName evidence="3">Secretion system C-terminal sorting domain-containing protein</fullName>
    </recommendedName>
</protein>
<dbReference type="InterPro" id="IPR026444">
    <property type="entry name" value="Secre_tail"/>
</dbReference>
<feature type="chain" id="PRO_5035320023" description="Secretion system C-terminal sorting domain-containing protein" evidence="2">
    <location>
        <begin position="18"/>
        <end position="511"/>
    </location>
</feature>
<evidence type="ECO:0000256" key="2">
    <source>
        <dbReference type="SAM" id="SignalP"/>
    </source>
</evidence>
<evidence type="ECO:0000313" key="4">
    <source>
        <dbReference type="EMBL" id="NRS90995.1"/>
    </source>
</evidence>
<dbReference type="SUPFAM" id="SSF55486">
    <property type="entry name" value="Metalloproteases ('zincins'), catalytic domain"/>
    <property type="match status" value="1"/>
</dbReference>
<keyword evidence="5" id="KW-1185">Reference proteome</keyword>
<dbReference type="Pfam" id="PF13688">
    <property type="entry name" value="Reprolysin_5"/>
    <property type="match status" value="1"/>
</dbReference>
<evidence type="ECO:0000259" key="3">
    <source>
        <dbReference type="Pfam" id="PF18962"/>
    </source>
</evidence>
<reference evidence="4" key="1">
    <citation type="submission" date="2020-05" db="EMBL/GenBank/DDBJ databases">
        <title>Genomic Encyclopedia of Type Strains, Phase IV (KMG-V): Genome sequencing to study the core and pangenomes of soil and plant-associated prokaryotes.</title>
        <authorList>
            <person name="Whitman W."/>
        </authorList>
    </citation>
    <scope>NUCLEOTIDE SEQUENCE</scope>
    <source>
        <strain evidence="4">16F</strain>
    </source>
</reference>
<dbReference type="AlphaFoldDB" id="A0A8J8G599"/>
<dbReference type="Pfam" id="PF18962">
    <property type="entry name" value="Por_Secre_tail"/>
    <property type="match status" value="1"/>
</dbReference>
<dbReference type="NCBIfam" id="TIGR04183">
    <property type="entry name" value="Por_Secre_tail"/>
    <property type="match status" value="1"/>
</dbReference>
<dbReference type="InterPro" id="IPR024079">
    <property type="entry name" value="MetalloPept_cat_dom_sf"/>
</dbReference>
<organism evidence="4 5">
    <name type="scientific">Frigoriflavimonas asaccharolytica</name>
    <dbReference type="NCBI Taxonomy" id="2735899"/>
    <lineage>
        <taxon>Bacteria</taxon>
        <taxon>Pseudomonadati</taxon>
        <taxon>Bacteroidota</taxon>
        <taxon>Flavobacteriia</taxon>
        <taxon>Flavobacteriales</taxon>
        <taxon>Weeksellaceae</taxon>
        <taxon>Frigoriflavimonas</taxon>
    </lineage>
</organism>
<sequence>MKNLTLFALMMAGFFSAQQNLLLNPINENSLSVTEKLSTTMAKSYHSTSYYSENIANINQDFNIKLPNGNTISAVFQKKYQYSNQSNSAVYKIVGDANAELVFSEYNKVITGMYSGSNGDKIIFMQTAPSILAVSLVNEQTLIDQDDPNDTVLAPENIIGNKNILANPDVCGLSPVCGNSTVDVMVLYTGNTKTIYGGVSQSNSFVATAITNFNNSLQNGGAGNVTINLVYTGEISYVESGSINTDLSRLATSGDGFLDDAQTLRATYGADLVSLITASPTNTCGLGYVNTNSSNYNSNSAYTVTISGCVVSNYSLAHEMGHNMGMNHDWYVSTSTNPCSHHKGYTNRTAITGGTSSATSTRWRTIMAYNNECSANGISCTRRNLWSNPGVNYNSEPTGIAIGQPQPSYEIYGFLRVACVVSQFATATVLATKENFVEDFNIYPNPVKDILFVNVPGNKEFNFTIISADGRTIAKTKSKSISVKGYATGVYYLVIYNKENQLIGTKKFVVE</sequence>
<dbReference type="EMBL" id="JABSNO010000001">
    <property type="protein sequence ID" value="NRS90995.1"/>
    <property type="molecule type" value="Genomic_DNA"/>
</dbReference>
<evidence type="ECO:0000256" key="1">
    <source>
        <dbReference type="ARBA" id="ARBA00022729"/>
    </source>
</evidence>